<dbReference type="InterPro" id="IPR028087">
    <property type="entry name" value="Tad_N"/>
</dbReference>
<dbReference type="Pfam" id="PF09977">
    <property type="entry name" value="Tad_C"/>
    <property type="match status" value="1"/>
</dbReference>
<comment type="caution">
    <text evidence="3">The sequence shown here is derived from an EMBL/GenBank/DDBJ whole genome shotgun (WGS) entry which is preliminary data.</text>
</comment>
<keyword evidence="4" id="KW-1185">Reference proteome</keyword>
<evidence type="ECO:0000313" key="4">
    <source>
        <dbReference type="Proteomes" id="UP000598032"/>
    </source>
</evidence>
<evidence type="ECO:0000313" key="3">
    <source>
        <dbReference type="EMBL" id="CAD6508993.1"/>
    </source>
</evidence>
<dbReference type="Proteomes" id="UP000598032">
    <property type="component" value="Unassembled WGS sequence"/>
</dbReference>
<sequence length="554" mass="55669">MLAAIFLILAVVLLGAIDIGNIYFVRRQLQRTADMAAMAAVQMVSMPAGCTGARNTATATALANGFAVDSTPAKTTTLTTNCGRWTTGAPAFNKDGTPLNAVQVQAQQFVQPFFVAPSFPNLGRTVSATATAYTTNIDQFSLGTGVATINTQQSALLNAILTGLLGSKIALSVADTQSIAAANIKLGDLMTALNLGSMQALLATSVTYQQFVVAMAKALQSGGDTVNATILQTLAVNVPGSQNITLGGSGSTPGLLSLGLSNPDSAATATVNVLNTVVAAAQISQYNPNGTAPVINLTGGLTGVAGISLQLINPPVVAVGEGGLTPPIQASTAAANLTVTLLPVGLQPLDLFVAKVSAFSTPLVVSLKVAGGNATLTSVDCESTKAATTAAIKVTPSITSVCLASNASCSGSINVASISVLGVNVATLGLGSTGWLSLSPAPQTLYFNGSTGSFKTSQTINSNQLGSDVGNLTGTLLTALPNVLKITVLGSNFLGDILSTILSGLTNALNPVLTPIFNLLDSVLVPVLSLLGVQVGTATVNNQALTCGVAQLVQ</sequence>
<evidence type="ECO:0008006" key="5">
    <source>
        <dbReference type="Google" id="ProtNLM"/>
    </source>
</evidence>
<feature type="domain" description="DUF2134" evidence="1">
    <location>
        <begin position="51"/>
        <end position="132"/>
    </location>
</feature>
<proteinExistence type="predicted"/>
<evidence type="ECO:0000259" key="1">
    <source>
        <dbReference type="Pfam" id="PF09977"/>
    </source>
</evidence>
<dbReference type="EMBL" id="CAJHCP010000001">
    <property type="protein sequence ID" value="CAD6508993.1"/>
    <property type="molecule type" value="Genomic_DNA"/>
</dbReference>
<gene>
    <name evidence="3" type="ORF">LMG28140_00205</name>
</gene>
<accession>A0ABM8N8Z5</accession>
<dbReference type="Pfam" id="PF13400">
    <property type="entry name" value="Tad"/>
    <property type="match status" value="1"/>
</dbReference>
<protein>
    <recommendedName>
        <fullName evidence="5">DUF2134 domain-containing protein</fullName>
    </recommendedName>
</protein>
<evidence type="ECO:0000259" key="2">
    <source>
        <dbReference type="Pfam" id="PF13400"/>
    </source>
</evidence>
<dbReference type="InterPro" id="IPR018705">
    <property type="entry name" value="DUF2134_membrane"/>
</dbReference>
<feature type="domain" description="Putative Flp pilus-assembly TadG-like N-terminal" evidence="2">
    <location>
        <begin position="1"/>
        <end position="42"/>
    </location>
</feature>
<reference evidence="3 4" key="1">
    <citation type="submission" date="2020-10" db="EMBL/GenBank/DDBJ databases">
        <authorList>
            <person name="Peeters C."/>
        </authorList>
    </citation>
    <scope>NUCLEOTIDE SEQUENCE [LARGE SCALE GENOMIC DNA]</scope>
    <source>
        <strain evidence="3 4">LMG 28140</strain>
    </source>
</reference>
<name>A0ABM8N8Z5_9BURK</name>
<organism evidence="3 4">
    <name type="scientific">Paraburkholderia metrosideri</name>
    <dbReference type="NCBI Taxonomy" id="580937"/>
    <lineage>
        <taxon>Bacteria</taxon>
        <taxon>Pseudomonadati</taxon>
        <taxon>Pseudomonadota</taxon>
        <taxon>Betaproteobacteria</taxon>
        <taxon>Burkholderiales</taxon>
        <taxon>Burkholderiaceae</taxon>
        <taxon>Paraburkholderia</taxon>
    </lineage>
</organism>